<protein>
    <submittedName>
        <fullName evidence="1">Uncharacterized protein</fullName>
    </submittedName>
</protein>
<reference evidence="1 2" key="1">
    <citation type="submission" date="2013-04" db="EMBL/GenBank/DDBJ databases">
        <title>The Genome Sequence of Treponema maltophilum ATCC 51939.</title>
        <authorList>
            <consortium name="The Broad Institute Genomics Platform"/>
            <person name="Earl A."/>
            <person name="Ward D."/>
            <person name="Feldgarden M."/>
            <person name="Gevers D."/>
            <person name="Leonetti C."/>
            <person name="Blanton J.M."/>
            <person name="Dewhirst F.E."/>
            <person name="Izard J."/>
            <person name="Walker B."/>
            <person name="Young S."/>
            <person name="Zeng Q."/>
            <person name="Gargeya S."/>
            <person name="Fitzgerald M."/>
            <person name="Haas B."/>
            <person name="Abouelleil A."/>
            <person name="Allen A.W."/>
            <person name="Alvarado L."/>
            <person name="Arachchi H.M."/>
            <person name="Berlin A.M."/>
            <person name="Chapman S.B."/>
            <person name="Gainer-Dewar J."/>
            <person name="Goldberg J."/>
            <person name="Griggs A."/>
            <person name="Gujja S."/>
            <person name="Hansen M."/>
            <person name="Howarth C."/>
            <person name="Imamovic A."/>
            <person name="Ireland A."/>
            <person name="Larimer J."/>
            <person name="McCowan C."/>
            <person name="Murphy C."/>
            <person name="Pearson M."/>
            <person name="Poon T.W."/>
            <person name="Priest M."/>
            <person name="Roberts A."/>
            <person name="Saif S."/>
            <person name="Shea T."/>
            <person name="Sisk P."/>
            <person name="Sykes S."/>
            <person name="Wortman J."/>
            <person name="Nusbaum C."/>
            <person name="Birren B."/>
        </authorList>
    </citation>
    <scope>NUCLEOTIDE SEQUENCE [LARGE SCALE GENOMIC DNA]</scope>
    <source>
        <strain evidence="1 2">ATCC 51939</strain>
    </source>
</reference>
<dbReference type="EMBL" id="ATFF01000006">
    <property type="protein sequence ID" value="EPF31005.1"/>
    <property type="molecule type" value="Genomic_DNA"/>
</dbReference>
<keyword evidence="2" id="KW-1185">Reference proteome</keyword>
<sequence length="284" mass="32170">MKGELSETARNKSAQAGNASVFFQDGRVPINEGAALFPDGSLRRYFDGSERLLLDNRASSSLRCSDDKLVQKKLDSSYRLVQTTVWKPSSSSPVMQTDYFYKGDSPFPERSVTRDEENLQTVYEFYGEKGLWLKKETYAAAPERTAADGKNAAALKTAAGSPVSTAKSSDAKKEKLLYRETASYDDQFRMTEYQIAYEPEASPGKNKARSEKTEYRYRKGGDKADVFYSVNGERIKQKIYTDAKDWEETLFFPGNVRIVTVYKNENRSAEIVYENGVKKRERAL</sequence>
<dbReference type="HOGENOM" id="CLU_979833_0_0_12"/>
<dbReference type="Proteomes" id="UP000014541">
    <property type="component" value="Unassembled WGS sequence"/>
</dbReference>
<dbReference type="eggNOG" id="ENOG5030V6T">
    <property type="taxonomic scope" value="Bacteria"/>
</dbReference>
<gene>
    <name evidence="1" type="ORF">HMPREF9194_01334</name>
</gene>
<evidence type="ECO:0000313" key="2">
    <source>
        <dbReference type="Proteomes" id="UP000014541"/>
    </source>
</evidence>
<dbReference type="PATRIC" id="fig|1125699.3.peg.1348"/>
<organism evidence="1 2">
    <name type="scientific">Treponema maltophilum ATCC 51939</name>
    <dbReference type="NCBI Taxonomy" id="1125699"/>
    <lineage>
        <taxon>Bacteria</taxon>
        <taxon>Pseudomonadati</taxon>
        <taxon>Spirochaetota</taxon>
        <taxon>Spirochaetia</taxon>
        <taxon>Spirochaetales</taxon>
        <taxon>Treponemataceae</taxon>
        <taxon>Treponema</taxon>
    </lineage>
</organism>
<accession>S3K0I3</accession>
<evidence type="ECO:0000313" key="1">
    <source>
        <dbReference type="EMBL" id="EPF31005.1"/>
    </source>
</evidence>
<dbReference type="STRING" id="1125699.HMPREF9194_01334"/>
<dbReference type="AlphaFoldDB" id="S3K0I3"/>
<comment type="caution">
    <text evidence="1">The sequence shown here is derived from an EMBL/GenBank/DDBJ whole genome shotgun (WGS) entry which is preliminary data.</text>
</comment>
<name>S3K0I3_TREMA</name>
<proteinExistence type="predicted"/>